<sequence length="126" mass="14972">MAEKYQVRKFEPVNNSSYQFFEVAVNGKFQFQEFVDNLKDEQRDLKKLNAIYGYMDSLSPSNLLPKTKFRSIKCKKCKNVYEFKKNDIRVYVILERPDVFVILGAYKSNQDLDIKKIDKLFNGFEM</sequence>
<evidence type="ECO:0000313" key="2">
    <source>
        <dbReference type="Proteomes" id="UP000406735"/>
    </source>
</evidence>
<organism evidence="1 2">
    <name type="scientific">Segatella copri</name>
    <dbReference type="NCBI Taxonomy" id="165179"/>
    <lineage>
        <taxon>Bacteria</taxon>
        <taxon>Pseudomonadati</taxon>
        <taxon>Bacteroidota</taxon>
        <taxon>Bacteroidia</taxon>
        <taxon>Bacteroidales</taxon>
        <taxon>Prevotellaceae</taxon>
        <taxon>Segatella</taxon>
    </lineage>
</organism>
<proteinExistence type="predicted"/>
<gene>
    <name evidence="1" type="ORF">F7D97_02415</name>
</gene>
<protein>
    <recommendedName>
        <fullName evidence="3">Type II toxin-antitoxin system RelE/ParE family toxin</fullName>
    </recommendedName>
</protein>
<comment type="caution">
    <text evidence="1">The sequence shown here is derived from an EMBL/GenBank/DDBJ whole genome shotgun (WGS) entry which is preliminary data.</text>
</comment>
<dbReference type="EMBL" id="VZCY01000019">
    <property type="protein sequence ID" value="MQN08805.1"/>
    <property type="molecule type" value="Genomic_DNA"/>
</dbReference>
<name>A0A6A7VXR7_9BACT</name>
<evidence type="ECO:0000313" key="1">
    <source>
        <dbReference type="EMBL" id="MQN08805.1"/>
    </source>
</evidence>
<accession>A0A6A7VXR7</accession>
<reference evidence="1 2" key="1">
    <citation type="submission" date="2019-09" db="EMBL/GenBank/DDBJ databases">
        <title>Distinct polysaccharide growth profiles of human intestinal Prevotella copri isolates.</title>
        <authorList>
            <person name="Fehlner-Peach H."/>
            <person name="Magnabosco C."/>
            <person name="Raghavan V."/>
            <person name="Scher J.U."/>
            <person name="Tett A."/>
            <person name="Cox L.M."/>
            <person name="Gottsegen C."/>
            <person name="Watters A."/>
            <person name="Wiltshire- Gordon J.D."/>
            <person name="Segata N."/>
            <person name="Bonneau R."/>
            <person name="Littman D.R."/>
        </authorList>
    </citation>
    <scope>NUCLEOTIDE SEQUENCE [LARGE SCALE GENOMIC DNA]</scope>
    <source>
        <strain evidence="2">iK21513</strain>
    </source>
</reference>
<dbReference type="AlphaFoldDB" id="A0A6A7VXR7"/>
<dbReference type="RefSeq" id="WP_144152976.1">
    <property type="nucleotide sequence ID" value="NZ_CP134813.1"/>
</dbReference>
<evidence type="ECO:0008006" key="3">
    <source>
        <dbReference type="Google" id="ProtNLM"/>
    </source>
</evidence>
<dbReference type="Proteomes" id="UP000406735">
    <property type="component" value="Unassembled WGS sequence"/>
</dbReference>